<dbReference type="InterPro" id="IPR011009">
    <property type="entry name" value="Kinase-like_dom_sf"/>
</dbReference>
<sequence>MSLGPDLRTETRFRLLREVARGGMATVYEAEQLGAAGFSKRMAVKIIHDRFAEHPEWLQLFIDEAKLSANLVHGNIVQIYFFGNSDRGPFIAMEMIKGITLRTLINTHRKRKEPLPADIAAYCASRICRALDFAHHYVDDDGERMEIVHRDVSPGNVMLTWDGHVKLADFGIAKARTMFDPAKDKTVLLGKKHYMAPEQLLGKPVDARADIFSMGVVLFELFALKTLFTENETLAAIEEVVISPTPDVRSLLPLVDTGIRGIISGAISKEPEQRPSAAKLGLSLDRWNMAQGTPGSPERLQQHLAALFPESYAPPTRPTRAIAAVDIPDTKPRQG</sequence>
<keyword evidence="4" id="KW-0067">ATP-binding</keyword>
<evidence type="ECO:0000256" key="4">
    <source>
        <dbReference type="ARBA" id="ARBA00022840"/>
    </source>
</evidence>
<dbReference type="SUPFAM" id="SSF56112">
    <property type="entry name" value="Protein kinase-like (PK-like)"/>
    <property type="match status" value="1"/>
</dbReference>
<dbReference type="CDD" id="cd14014">
    <property type="entry name" value="STKc_PknB_like"/>
    <property type="match status" value="1"/>
</dbReference>
<evidence type="ECO:0000256" key="1">
    <source>
        <dbReference type="ARBA" id="ARBA00022679"/>
    </source>
</evidence>
<protein>
    <submittedName>
        <fullName evidence="7">Serine/threonine-protein kinase</fullName>
    </submittedName>
</protein>
<proteinExistence type="predicted"/>
<feature type="domain" description="Protein kinase" evidence="6">
    <location>
        <begin position="13"/>
        <end position="288"/>
    </location>
</feature>
<dbReference type="Pfam" id="PF00069">
    <property type="entry name" value="Pkinase"/>
    <property type="match status" value="1"/>
</dbReference>
<accession>A0AA49JY80</accession>
<dbReference type="PROSITE" id="PS00109">
    <property type="entry name" value="PROTEIN_KINASE_TYR"/>
    <property type="match status" value="1"/>
</dbReference>
<dbReference type="Gene3D" id="1.10.510.10">
    <property type="entry name" value="Transferase(Phosphotransferase) domain 1"/>
    <property type="match status" value="1"/>
</dbReference>
<dbReference type="Gene3D" id="3.30.200.20">
    <property type="entry name" value="Phosphorylase Kinase, domain 1"/>
    <property type="match status" value="1"/>
</dbReference>
<dbReference type="GO" id="GO:0005524">
    <property type="term" value="F:ATP binding"/>
    <property type="evidence" value="ECO:0007669"/>
    <property type="project" value="UniProtKB-KW"/>
</dbReference>
<accession>A0AA49JSK6</accession>
<keyword evidence="1" id="KW-0808">Transferase</keyword>
<evidence type="ECO:0000313" key="7">
    <source>
        <dbReference type="EMBL" id="WKW11165.1"/>
    </source>
</evidence>
<dbReference type="InterPro" id="IPR008266">
    <property type="entry name" value="Tyr_kinase_AS"/>
</dbReference>
<dbReference type="InterPro" id="IPR000719">
    <property type="entry name" value="Prot_kinase_dom"/>
</dbReference>
<feature type="region of interest" description="Disordered" evidence="5">
    <location>
        <begin position="311"/>
        <end position="335"/>
    </location>
</feature>
<dbReference type="RefSeq" id="WP_367886867.1">
    <property type="nucleotide sequence ID" value="NZ_CP130612.1"/>
</dbReference>
<evidence type="ECO:0000256" key="5">
    <source>
        <dbReference type="SAM" id="MobiDB-lite"/>
    </source>
</evidence>
<dbReference type="GO" id="GO:0004674">
    <property type="term" value="F:protein serine/threonine kinase activity"/>
    <property type="evidence" value="ECO:0007669"/>
    <property type="project" value="TreeGrafter"/>
</dbReference>
<dbReference type="Proteomes" id="UP001229955">
    <property type="component" value="Chromosome"/>
</dbReference>
<dbReference type="KEGG" id="pspc:Strain318_000400"/>
<keyword evidence="9" id="KW-1185">Reference proteome</keyword>
<evidence type="ECO:0000259" key="6">
    <source>
        <dbReference type="PROSITE" id="PS50011"/>
    </source>
</evidence>
<dbReference type="EMBL" id="CP130612">
    <property type="protein sequence ID" value="WKW11165.1"/>
    <property type="molecule type" value="Genomic_DNA"/>
</dbReference>
<name>A0AA49JSK6_9BACT</name>
<keyword evidence="2" id="KW-0547">Nucleotide-binding</keyword>
<organism evidence="7">
    <name type="scientific">Pseudogemmatithrix spongiicola</name>
    <dbReference type="NCBI Taxonomy" id="3062599"/>
    <lineage>
        <taxon>Bacteria</taxon>
        <taxon>Pseudomonadati</taxon>
        <taxon>Gemmatimonadota</taxon>
        <taxon>Gemmatimonadia</taxon>
        <taxon>Gemmatimonadales</taxon>
        <taxon>Gemmatimonadaceae</taxon>
        <taxon>Pseudogemmatithrix</taxon>
    </lineage>
</organism>
<keyword evidence="3 7" id="KW-0418">Kinase</keyword>
<dbReference type="PANTHER" id="PTHR43289:SF6">
    <property type="entry name" value="SERINE_THREONINE-PROTEIN KINASE NEKL-3"/>
    <property type="match status" value="1"/>
</dbReference>
<dbReference type="AlphaFoldDB" id="A0AA49JSK6"/>
<evidence type="ECO:0000313" key="9">
    <source>
        <dbReference type="Proteomes" id="UP001229955"/>
    </source>
</evidence>
<dbReference type="PROSITE" id="PS50011">
    <property type="entry name" value="PROTEIN_KINASE_DOM"/>
    <property type="match status" value="1"/>
</dbReference>
<dbReference type="PANTHER" id="PTHR43289">
    <property type="entry name" value="MITOGEN-ACTIVATED PROTEIN KINASE KINASE KINASE 20-RELATED"/>
    <property type="match status" value="1"/>
</dbReference>
<reference evidence="7" key="1">
    <citation type="submission" date="2023-07" db="EMBL/GenBank/DDBJ databases">
        <authorList>
            <person name="Haufschild T."/>
            <person name="Kallscheuer N."/>
            <person name="Hammer J."/>
            <person name="Kohn T."/>
            <person name="Kabuu M."/>
            <person name="Jogler M."/>
            <person name="Wohfarth N."/>
            <person name="Heuer A."/>
            <person name="Rohde M."/>
            <person name="van Teeseling M.C.F."/>
            <person name="Jogler C."/>
        </authorList>
    </citation>
    <scope>NUCLEOTIDE SEQUENCE</scope>
    <source>
        <strain evidence="7">Strain 138</strain>
        <strain evidence="8">Strain 318</strain>
    </source>
</reference>
<evidence type="ECO:0000256" key="2">
    <source>
        <dbReference type="ARBA" id="ARBA00022741"/>
    </source>
</evidence>
<gene>
    <name evidence="7" type="ORF">Strain138_000400</name>
    <name evidence="8" type="ORF">Strain318_000400</name>
</gene>
<evidence type="ECO:0000313" key="8">
    <source>
        <dbReference type="EMBL" id="WKW14075.1"/>
    </source>
</evidence>
<dbReference type="EMBL" id="CP130613">
    <property type="protein sequence ID" value="WKW14075.1"/>
    <property type="molecule type" value="Genomic_DNA"/>
</dbReference>
<evidence type="ECO:0000256" key="3">
    <source>
        <dbReference type="ARBA" id="ARBA00022777"/>
    </source>
</evidence>